<evidence type="ECO:0000313" key="3">
    <source>
        <dbReference type="Proteomes" id="UP000003412"/>
    </source>
</evidence>
<dbReference type="Proteomes" id="UP000003412">
    <property type="component" value="Chromosome"/>
</dbReference>
<evidence type="ECO:0000313" key="2">
    <source>
        <dbReference type="EMBL" id="EFR89228.1"/>
    </source>
</evidence>
<keyword evidence="2" id="KW-0238">DNA-binding</keyword>
<feature type="non-terminal residue" evidence="2">
    <location>
        <position position="1"/>
    </location>
</feature>
<feature type="compositionally biased region" description="Low complexity" evidence="1">
    <location>
        <begin position="37"/>
        <end position="51"/>
    </location>
</feature>
<reference evidence="2 3" key="1">
    <citation type="journal article" date="2010" name="Microbiol. Resour. Announc.">
        <title>Comparative genomics of the bacterial genus Listeria: Genome evolution is characterized by limited gene acquisition and limited gene loss.</title>
        <authorList>
            <person name="den Bakker H.C."/>
            <person name="Cummings C.A."/>
            <person name="Ferreira V."/>
            <person name="Vatta P."/>
            <person name="Orsi R.H."/>
            <person name="Degoricija L."/>
            <person name="Barker M."/>
            <person name="Petrauskene O."/>
            <person name="Furtado M.R."/>
            <person name="Wiedmann M."/>
        </authorList>
    </citation>
    <scope>NUCLEOTIDE SEQUENCE [LARGE SCALE GENOMIC DNA]</scope>
    <source>
        <strain evidence="2 3">FSL S4-120</strain>
    </source>
</reference>
<feature type="compositionally biased region" description="Low complexity" evidence="1">
    <location>
        <begin position="66"/>
        <end position="82"/>
    </location>
</feature>
<organism evidence="2 3">
    <name type="scientific">Listeria marthii FSL S4-120</name>
    <dbReference type="NCBI Taxonomy" id="702457"/>
    <lineage>
        <taxon>Bacteria</taxon>
        <taxon>Bacillati</taxon>
        <taxon>Bacillota</taxon>
        <taxon>Bacilli</taxon>
        <taxon>Bacillales</taxon>
        <taxon>Listeriaceae</taxon>
        <taxon>Listeria</taxon>
    </lineage>
</organism>
<feature type="region of interest" description="Disordered" evidence="1">
    <location>
        <begin position="22"/>
        <end position="100"/>
    </location>
</feature>
<accession>A0ABP2K467</accession>
<dbReference type="SUPFAM" id="SSF50249">
    <property type="entry name" value="Nucleic acid-binding proteins"/>
    <property type="match status" value="1"/>
</dbReference>
<evidence type="ECO:0000256" key="1">
    <source>
        <dbReference type="SAM" id="MobiDB-lite"/>
    </source>
</evidence>
<dbReference type="GO" id="GO:0003677">
    <property type="term" value="F:DNA binding"/>
    <property type="evidence" value="ECO:0007669"/>
    <property type="project" value="UniProtKB-KW"/>
</dbReference>
<gene>
    <name evidence="2" type="ORF">NT05LM_0088</name>
</gene>
<name>A0ABP2K467_9LIST</name>
<comment type="caution">
    <text evidence="2">The sequence shown here is derived from an EMBL/GenBank/DDBJ whole genome shotgun (WGS) entry which is preliminary data.</text>
</comment>
<dbReference type="EMBL" id="ADXF01000055">
    <property type="protein sequence ID" value="EFR89228.1"/>
    <property type="molecule type" value="Genomic_DNA"/>
</dbReference>
<proteinExistence type="predicted"/>
<keyword evidence="3" id="KW-1185">Reference proteome</keyword>
<sequence>TRNYEGNDGKRVYVTEIVAESVQFLEPRNSNGGGGSNYQSGNNNNNYNSGGNNFGQAPTNNGGFGQDQQQSQNQNYQSTNNDPFASDGKPIDISDDDLPF</sequence>
<dbReference type="InterPro" id="IPR012340">
    <property type="entry name" value="NA-bd_OB-fold"/>
</dbReference>
<protein>
    <submittedName>
        <fullName evidence="2">Single-stranded DNA-binding protein</fullName>
    </submittedName>
</protein>